<feature type="region of interest" description="Disordered" evidence="5">
    <location>
        <begin position="329"/>
        <end position="376"/>
    </location>
</feature>
<dbReference type="PANTHER" id="PTHR10159">
    <property type="entry name" value="DUAL SPECIFICITY PROTEIN PHOSPHATASE"/>
    <property type="match status" value="1"/>
</dbReference>
<dbReference type="SMART" id="SM00195">
    <property type="entry name" value="DSPc"/>
    <property type="match status" value="1"/>
</dbReference>
<evidence type="ECO:0000259" key="6">
    <source>
        <dbReference type="PROSITE" id="PS50054"/>
    </source>
</evidence>
<dbReference type="GO" id="GO:0005829">
    <property type="term" value="C:cytosol"/>
    <property type="evidence" value="ECO:0007669"/>
    <property type="project" value="TreeGrafter"/>
</dbReference>
<feature type="domain" description="Tyrosine-protein phosphatase" evidence="6">
    <location>
        <begin position="401"/>
        <end position="605"/>
    </location>
</feature>
<dbReference type="GO" id="GO:0005634">
    <property type="term" value="C:nucleus"/>
    <property type="evidence" value="ECO:0007669"/>
    <property type="project" value="TreeGrafter"/>
</dbReference>
<dbReference type="Proteomes" id="UP000664521">
    <property type="component" value="Unassembled WGS sequence"/>
</dbReference>
<dbReference type="PROSITE" id="PS00383">
    <property type="entry name" value="TYR_PHOSPHATASE_1"/>
    <property type="match status" value="1"/>
</dbReference>
<name>A0A8H3I8J2_9LECA</name>
<dbReference type="OrthoDB" id="426001at2759"/>
<dbReference type="CDD" id="cd14521">
    <property type="entry name" value="DSP_fungal_SDP1-like"/>
    <property type="match status" value="1"/>
</dbReference>
<feature type="region of interest" description="Disordered" evidence="5">
    <location>
        <begin position="249"/>
        <end position="308"/>
    </location>
</feature>
<dbReference type="EMBL" id="CAJPDS010000007">
    <property type="protein sequence ID" value="CAF9908978.1"/>
    <property type="molecule type" value="Genomic_DNA"/>
</dbReference>
<feature type="domain" description="Tyrosine specific protein phosphatases" evidence="7">
    <location>
        <begin position="525"/>
        <end position="582"/>
    </location>
</feature>
<dbReference type="InterPro" id="IPR029021">
    <property type="entry name" value="Prot-tyrosine_phosphatase-like"/>
</dbReference>
<feature type="region of interest" description="Disordered" evidence="5">
    <location>
        <begin position="866"/>
        <end position="896"/>
    </location>
</feature>
<dbReference type="GO" id="GO:0008330">
    <property type="term" value="F:protein tyrosine/threonine phosphatase activity"/>
    <property type="evidence" value="ECO:0007669"/>
    <property type="project" value="TreeGrafter"/>
</dbReference>
<dbReference type="Gene3D" id="3.90.190.10">
    <property type="entry name" value="Protein tyrosine phosphatase superfamily"/>
    <property type="match status" value="1"/>
</dbReference>
<dbReference type="GO" id="GO:0017017">
    <property type="term" value="F:MAP kinase tyrosine/serine/threonine phosphatase activity"/>
    <property type="evidence" value="ECO:0007669"/>
    <property type="project" value="TreeGrafter"/>
</dbReference>
<feature type="compositionally biased region" description="Polar residues" evidence="5">
    <location>
        <begin position="661"/>
        <end position="672"/>
    </location>
</feature>
<evidence type="ECO:0000256" key="3">
    <source>
        <dbReference type="ARBA" id="ARBA00022801"/>
    </source>
</evidence>
<dbReference type="PROSITE" id="PS50056">
    <property type="entry name" value="TYR_PHOSPHATASE_2"/>
    <property type="match status" value="1"/>
</dbReference>
<gene>
    <name evidence="8" type="ORF">HETSPECPRED_008783</name>
</gene>
<dbReference type="GO" id="GO:0043409">
    <property type="term" value="P:negative regulation of MAPK cascade"/>
    <property type="evidence" value="ECO:0007669"/>
    <property type="project" value="TreeGrafter"/>
</dbReference>
<feature type="compositionally biased region" description="Polar residues" evidence="5">
    <location>
        <begin position="355"/>
        <end position="374"/>
    </location>
</feature>
<sequence length="896" mass="96188">MAAVLAHNADQITPEGICTSIAFQSIRERHDHDRSEEGTDYCAVVSACGQQPLSWKEKPPTNAQRSRMPGTTGSGPLLASLPSFMSVFGNGVDVQEASELDNTTSVTANRIANTLKRPSHNSHHSSPVLRRDSTSTFESTDSSPTTTISTMDSLTEPSPSSSPESPTSILPLSSLSTSFRSDKQTGTGAPESLQRASSAFASLPGLNRGDSPNKKMRNMKNLSVNTSASSRASHQISSLTFQPGTSTTAKAHAFSAPPTPAFIVPPKPPKKRPSNLGLKLTTPDSSIGNQDTQSGSSIVPPTPSIDSQSRTLNYLQSVSTVPMISSPTVAPEGGMKLPPFGGTSTNFRPGRSRPPLSTTYHSSENNHSSPITRQTLDHVEEENDYELPLSREVKSPAYPQGPVCIYDPHVYLYLEPTDSEASKFDVVLNVAREVKNPFLAAAGEMNERRTEDAAVQVSLTNGNLHDIDREALQEPQTAISDKSFSSAFESQPADPPKEASNPVKAERATPEYIHILWDHNTNVVDDLLRLCELIDDRAQQGKKVLIHCQCGVSRSASLVVAYGLYKNPQLTVQEAYDAVKSRSKWIGPNMNLIYQLSEFKSKLPKAFLAGPPNWHSWRMMGSGRANPHSTPLNIPASLLQDPSQGPVSGPFRKDLDLTPARANSFSPPSSANIEGRNQGGDVSPGPSSAPPDMQWSPSDTIVPSDSIMTNIDAQERSPEILMSPEAEEFAVSPTDASSHKPQDNTELEPSGKTQEEPAAELGPSTSEPSQAPSPLTPSLPAGFSSLASRRAAAPTQLPFRQASAPRFSPAQVTAYFRPEASMNNDEPPPTPSLLSPRAAEFTASPFHRTAAGDLAGSSVFEQALMSPKAVQDKEEDPRSPATRGEAPITRSIFDVL</sequence>
<evidence type="ECO:0000313" key="9">
    <source>
        <dbReference type="Proteomes" id="UP000664521"/>
    </source>
</evidence>
<dbReference type="SUPFAM" id="SSF52799">
    <property type="entry name" value="(Phosphotyrosine protein) phosphatases II"/>
    <property type="match status" value="1"/>
</dbReference>
<dbReference type="InterPro" id="IPR020422">
    <property type="entry name" value="TYR_PHOSPHATASE_DUAL_dom"/>
</dbReference>
<dbReference type="PROSITE" id="PS50054">
    <property type="entry name" value="TYR_PHOSPHATASE_DUAL"/>
    <property type="match status" value="1"/>
</dbReference>
<evidence type="ECO:0000256" key="5">
    <source>
        <dbReference type="SAM" id="MobiDB-lite"/>
    </source>
</evidence>
<evidence type="ECO:0000313" key="8">
    <source>
        <dbReference type="EMBL" id="CAF9908978.1"/>
    </source>
</evidence>
<dbReference type="EC" id="3.1.3.48" evidence="2"/>
<feature type="compositionally biased region" description="Polar residues" evidence="5">
    <location>
        <begin position="763"/>
        <end position="773"/>
    </location>
</feature>
<proteinExistence type="inferred from homology"/>
<feature type="compositionally biased region" description="Polar residues" evidence="5">
    <location>
        <begin position="695"/>
        <end position="704"/>
    </location>
</feature>
<dbReference type="GO" id="GO:0033550">
    <property type="term" value="F:MAP kinase tyrosine phosphatase activity"/>
    <property type="evidence" value="ECO:0007669"/>
    <property type="project" value="TreeGrafter"/>
</dbReference>
<feature type="compositionally biased region" description="Pro residues" evidence="5">
    <location>
        <begin position="257"/>
        <end position="267"/>
    </location>
</feature>
<dbReference type="PANTHER" id="PTHR10159:SF519">
    <property type="entry name" value="DUAL SPECIFICITY PROTEIN PHOSPHATASE MPK3"/>
    <property type="match status" value="1"/>
</dbReference>
<dbReference type="Pfam" id="PF00782">
    <property type="entry name" value="DSPc"/>
    <property type="match status" value="1"/>
</dbReference>
<reference evidence="8" key="1">
    <citation type="submission" date="2021-03" db="EMBL/GenBank/DDBJ databases">
        <authorList>
            <person name="Tagirdzhanova G."/>
        </authorList>
    </citation>
    <scope>NUCLEOTIDE SEQUENCE</scope>
</reference>
<feature type="region of interest" description="Disordered" evidence="5">
    <location>
        <begin position="52"/>
        <end position="77"/>
    </location>
</feature>
<keyword evidence="3" id="KW-0378">Hydrolase</keyword>
<organism evidence="8 9">
    <name type="scientific">Heterodermia speciosa</name>
    <dbReference type="NCBI Taxonomy" id="116794"/>
    <lineage>
        <taxon>Eukaryota</taxon>
        <taxon>Fungi</taxon>
        <taxon>Dikarya</taxon>
        <taxon>Ascomycota</taxon>
        <taxon>Pezizomycotina</taxon>
        <taxon>Lecanoromycetes</taxon>
        <taxon>OSLEUM clade</taxon>
        <taxon>Lecanoromycetidae</taxon>
        <taxon>Caliciales</taxon>
        <taxon>Physciaceae</taxon>
        <taxon>Heterodermia</taxon>
    </lineage>
</organism>
<feature type="compositionally biased region" description="Polar residues" evidence="5">
    <location>
        <begin position="282"/>
        <end position="308"/>
    </location>
</feature>
<evidence type="ECO:0000256" key="4">
    <source>
        <dbReference type="ARBA" id="ARBA00022912"/>
    </source>
</evidence>
<dbReference type="InterPro" id="IPR000340">
    <property type="entry name" value="Dual-sp_phosphatase_cat-dom"/>
</dbReference>
<evidence type="ECO:0000259" key="7">
    <source>
        <dbReference type="PROSITE" id="PS50056"/>
    </source>
</evidence>
<evidence type="ECO:0000256" key="1">
    <source>
        <dbReference type="ARBA" id="ARBA00008601"/>
    </source>
</evidence>
<keyword evidence="9" id="KW-1185">Reference proteome</keyword>
<comment type="caution">
    <text evidence="8">The sequence shown here is derived from an EMBL/GenBank/DDBJ whole genome shotgun (WGS) entry which is preliminary data.</text>
</comment>
<feature type="compositionally biased region" description="Low complexity" evidence="5">
    <location>
        <begin position="134"/>
        <end position="173"/>
    </location>
</feature>
<dbReference type="InterPro" id="IPR000387">
    <property type="entry name" value="Tyr_Pase_dom"/>
</dbReference>
<feature type="region of interest" description="Disordered" evidence="5">
    <location>
        <begin position="483"/>
        <end position="504"/>
    </location>
</feature>
<keyword evidence="4" id="KW-0904">Protein phosphatase</keyword>
<dbReference type="InterPro" id="IPR016130">
    <property type="entry name" value="Tyr_Pase_AS"/>
</dbReference>
<feature type="compositionally biased region" description="Polar residues" evidence="5">
    <location>
        <begin position="61"/>
        <end position="71"/>
    </location>
</feature>
<evidence type="ECO:0000256" key="2">
    <source>
        <dbReference type="ARBA" id="ARBA00013064"/>
    </source>
</evidence>
<feature type="region of interest" description="Disordered" evidence="5">
    <location>
        <begin position="619"/>
        <end position="704"/>
    </location>
</feature>
<dbReference type="AlphaFoldDB" id="A0A8H3I8J2"/>
<protein>
    <recommendedName>
        <fullName evidence="2">protein-tyrosine-phosphatase</fullName>
        <ecNumber evidence="2">3.1.3.48</ecNumber>
    </recommendedName>
</protein>
<comment type="similarity">
    <text evidence="1">Belongs to the protein-tyrosine phosphatase family. Non-receptor class dual specificity subfamily.</text>
</comment>
<feature type="region of interest" description="Disordered" evidence="5">
    <location>
        <begin position="113"/>
        <end position="173"/>
    </location>
</feature>
<accession>A0A8H3I8J2</accession>
<feature type="region of interest" description="Disordered" evidence="5">
    <location>
        <begin position="726"/>
        <end position="836"/>
    </location>
</feature>